<dbReference type="SUPFAM" id="SSF50978">
    <property type="entry name" value="WD40 repeat-like"/>
    <property type="match status" value="1"/>
</dbReference>
<keyword evidence="10" id="KW-1185">Reference proteome</keyword>
<dbReference type="GO" id="GO:0006338">
    <property type="term" value="P:chromatin remodeling"/>
    <property type="evidence" value="ECO:0007669"/>
    <property type="project" value="TreeGrafter"/>
</dbReference>
<dbReference type="InterPro" id="IPR036322">
    <property type="entry name" value="WD40_repeat_dom_sf"/>
</dbReference>
<dbReference type="GO" id="GO:0006351">
    <property type="term" value="P:DNA-templated transcription"/>
    <property type="evidence" value="ECO:0007669"/>
    <property type="project" value="InterPro"/>
</dbReference>
<evidence type="ECO:0000256" key="7">
    <source>
        <dbReference type="PROSITE-ProRule" id="PRU00221"/>
    </source>
</evidence>
<dbReference type="EMBL" id="JMKJ01000025">
    <property type="protein sequence ID" value="KGG52933.1"/>
    <property type="molecule type" value="Genomic_DNA"/>
</dbReference>
<comment type="caution">
    <text evidence="9">The sequence shown here is derived from an EMBL/GenBank/DDBJ whole genome shotgun (WGS) entry which is preliminary data.</text>
</comment>
<evidence type="ECO:0000256" key="6">
    <source>
        <dbReference type="ARBA" id="ARBA00023242"/>
    </source>
</evidence>
<dbReference type="Pfam" id="PF24105">
    <property type="entry name" value="Beta-prop_CAF1B_HIR1"/>
    <property type="match status" value="1"/>
</dbReference>
<dbReference type="PROSITE" id="PS50294">
    <property type="entry name" value="WD_REPEATS_REGION"/>
    <property type="match status" value="1"/>
</dbReference>
<evidence type="ECO:0000256" key="4">
    <source>
        <dbReference type="ARBA" id="ARBA00022737"/>
    </source>
</evidence>
<reference evidence="9 10" key="1">
    <citation type="submission" date="2014-04" db="EMBL/GenBank/DDBJ databases">
        <title>A new species of microsporidia sheds light on the evolution of extreme parasitism.</title>
        <authorList>
            <person name="Haag K.L."/>
            <person name="James T.Y."/>
            <person name="Larsson R."/>
            <person name="Schaer T.M."/>
            <person name="Refardt D."/>
            <person name="Pombert J.-F."/>
            <person name="Ebert D."/>
        </authorList>
    </citation>
    <scope>NUCLEOTIDE SEQUENCE [LARGE SCALE GENOMIC DNA]</scope>
    <source>
        <strain evidence="9 10">UGP3</strain>
        <tissue evidence="9">Spores</tissue>
    </source>
</reference>
<evidence type="ECO:0000256" key="3">
    <source>
        <dbReference type="ARBA" id="ARBA00022574"/>
    </source>
</evidence>
<proteinExistence type="inferred from homology"/>
<dbReference type="Gene3D" id="2.130.10.10">
    <property type="entry name" value="YVTN repeat-like/Quinoprotein amine dehydrogenase"/>
    <property type="match status" value="2"/>
</dbReference>
<feature type="domain" description="CAF1B/HIR1 beta-propeller" evidence="8">
    <location>
        <begin position="33"/>
        <end position="364"/>
    </location>
</feature>
<evidence type="ECO:0000313" key="10">
    <source>
        <dbReference type="Proteomes" id="UP000029725"/>
    </source>
</evidence>
<evidence type="ECO:0000259" key="8">
    <source>
        <dbReference type="Pfam" id="PF24105"/>
    </source>
</evidence>
<name>A0A098VV19_9MICR</name>
<gene>
    <name evidence="9" type="ORF">DI09_122p10</name>
</gene>
<feature type="repeat" description="WD" evidence="7">
    <location>
        <begin position="62"/>
        <end position="94"/>
    </location>
</feature>
<protein>
    <recommendedName>
        <fullName evidence="8">CAF1B/HIR1 beta-propeller domain-containing protein</fullName>
    </recommendedName>
</protein>
<comment type="subcellular location">
    <subcellularLocation>
        <location evidence="1">Nucleus</location>
    </subcellularLocation>
</comment>
<dbReference type="InterPro" id="IPR015943">
    <property type="entry name" value="WD40/YVTN_repeat-like_dom_sf"/>
</dbReference>
<dbReference type="OrthoDB" id="2192933at2759"/>
<comment type="similarity">
    <text evidence="2">Belongs to the WD repeat HIR1 family.</text>
</comment>
<dbReference type="PANTHER" id="PTHR13831:SF0">
    <property type="entry name" value="PROTEIN HIRA"/>
    <property type="match status" value="1"/>
</dbReference>
<organism evidence="9 10">
    <name type="scientific">Mitosporidium daphniae</name>
    <dbReference type="NCBI Taxonomy" id="1485682"/>
    <lineage>
        <taxon>Eukaryota</taxon>
        <taxon>Fungi</taxon>
        <taxon>Fungi incertae sedis</taxon>
        <taxon>Microsporidia</taxon>
        <taxon>Mitosporidium</taxon>
    </lineage>
</organism>
<dbReference type="PANTHER" id="PTHR13831">
    <property type="entry name" value="MEMBER OF THE HIR1 FAMILY OF WD-REPEAT PROTEINS"/>
    <property type="match status" value="1"/>
</dbReference>
<dbReference type="PROSITE" id="PS50082">
    <property type="entry name" value="WD_REPEATS_2"/>
    <property type="match status" value="2"/>
</dbReference>
<dbReference type="InterPro" id="IPR031120">
    <property type="entry name" value="HIR1-like"/>
</dbReference>
<dbReference type="GO" id="GO:0000785">
    <property type="term" value="C:chromatin"/>
    <property type="evidence" value="ECO:0007669"/>
    <property type="project" value="TreeGrafter"/>
</dbReference>
<sequence>MFVHFPEWISHGEGEREQRKIPMFSISFNCTGTDLATGGLDSSIRIWPITKPFSTSKETTRLEGHSGSVLCVRWSPIDPNLLASSSDDSAVIIWGKRPNSSTFGLLHRLLDHSQDSLFLDVTGLAWNASGTILASCGVDNLVILYDATNKFALLTKLSEHEGIIKGLAWDPTGRLLAAHGSGVILWRSSDWTIETKITCESFSKAPDNVYYQRLSWSPDGSTIATANGVLTAAKTPSILPVSVFITKVNENSWIHKNSSTLSWKPSMALKGFVEPVEVVQFCPVMFKSPNVSFSESKVLSYCAVGSQDHSISVWRTSFSQPVLVIQALFKHSVMDLSWSCDGTKIACCSYDGTVRILEWEDGELGIPQDSRVGFSKRTLGILTEVSYAPPFNLSKTLAAGAGFSVQKNIKPIILKTNNLHTDSLSKRRRIQPTLIESYDDIESKNTQEQNLDHTICSTGSREQKKNLPLPSLRPFLNCGPNYFIDQKTPSIVKLIGPDGFSLSLPENVSFALKVASYFFISSFDHPRLHIYDENGVQ</sequence>
<dbReference type="VEuPathDB" id="MicrosporidiaDB:DI09_122p10"/>
<keyword evidence="4" id="KW-0677">Repeat</keyword>
<dbReference type="GO" id="GO:0005634">
    <property type="term" value="C:nucleus"/>
    <property type="evidence" value="ECO:0007669"/>
    <property type="project" value="InterPro"/>
</dbReference>
<dbReference type="AlphaFoldDB" id="A0A098VV19"/>
<dbReference type="SMART" id="SM00320">
    <property type="entry name" value="WD40"/>
    <property type="match status" value="6"/>
</dbReference>
<keyword evidence="5" id="KW-0156">Chromatin regulator</keyword>
<evidence type="ECO:0000256" key="5">
    <source>
        <dbReference type="ARBA" id="ARBA00022853"/>
    </source>
</evidence>
<evidence type="ECO:0000256" key="1">
    <source>
        <dbReference type="ARBA" id="ARBA00004123"/>
    </source>
</evidence>
<evidence type="ECO:0000256" key="2">
    <source>
        <dbReference type="ARBA" id="ARBA00007306"/>
    </source>
</evidence>
<dbReference type="GeneID" id="25258173"/>
<dbReference type="Proteomes" id="UP000029725">
    <property type="component" value="Unassembled WGS sequence"/>
</dbReference>
<evidence type="ECO:0000313" key="9">
    <source>
        <dbReference type="EMBL" id="KGG52933.1"/>
    </source>
</evidence>
<keyword evidence="6" id="KW-0539">Nucleus</keyword>
<accession>A0A098VV19</accession>
<dbReference type="RefSeq" id="XP_013239369.1">
    <property type="nucleotide sequence ID" value="XM_013383915.1"/>
</dbReference>
<feature type="repeat" description="WD" evidence="7">
    <location>
        <begin position="23"/>
        <end position="47"/>
    </location>
</feature>
<dbReference type="GO" id="GO:0031491">
    <property type="term" value="F:nucleosome binding"/>
    <property type="evidence" value="ECO:0007669"/>
    <property type="project" value="TreeGrafter"/>
</dbReference>
<dbReference type="InterPro" id="IPR055410">
    <property type="entry name" value="Beta-prop_CAF1B_HIR1"/>
</dbReference>
<dbReference type="HOGENOM" id="CLU_507227_0_0_1"/>
<keyword evidence="3 7" id="KW-0853">WD repeat</keyword>
<dbReference type="GO" id="GO:0000417">
    <property type="term" value="C:HIR complex"/>
    <property type="evidence" value="ECO:0007669"/>
    <property type="project" value="TreeGrafter"/>
</dbReference>
<dbReference type="InterPro" id="IPR001680">
    <property type="entry name" value="WD40_rpt"/>
</dbReference>